<evidence type="ECO:0000313" key="3">
    <source>
        <dbReference type="EMBL" id="ORB50340.1"/>
    </source>
</evidence>
<keyword evidence="2" id="KW-1133">Transmembrane helix</keyword>
<dbReference type="AlphaFoldDB" id="A0A1X0IQ55"/>
<feature type="compositionally biased region" description="Low complexity" evidence="1">
    <location>
        <begin position="232"/>
        <end position="246"/>
    </location>
</feature>
<dbReference type="RefSeq" id="WP_083019132.1">
    <property type="nucleotide sequence ID" value="NZ_MVII01000036.1"/>
</dbReference>
<evidence type="ECO:0000313" key="4">
    <source>
        <dbReference type="Proteomes" id="UP000192434"/>
    </source>
</evidence>
<dbReference type="EMBL" id="MVII01000036">
    <property type="protein sequence ID" value="ORB50340.1"/>
    <property type="molecule type" value="Genomic_DNA"/>
</dbReference>
<feature type="region of interest" description="Disordered" evidence="1">
    <location>
        <begin position="161"/>
        <end position="254"/>
    </location>
</feature>
<name>A0A1X0IQ55_9MYCO</name>
<comment type="caution">
    <text evidence="3">The sequence shown here is derived from an EMBL/GenBank/DDBJ whole genome shotgun (WGS) entry which is preliminary data.</text>
</comment>
<feature type="transmembrane region" description="Helical" evidence="2">
    <location>
        <begin position="108"/>
        <end position="129"/>
    </location>
</feature>
<keyword evidence="2" id="KW-0812">Transmembrane</keyword>
<feature type="transmembrane region" description="Helical" evidence="2">
    <location>
        <begin position="30"/>
        <end position="50"/>
    </location>
</feature>
<dbReference type="Pfam" id="PF17270">
    <property type="entry name" value="DUF5336"/>
    <property type="match status" value="1"/>
</dbReference>
<keyword evidence="2" id="KW-0472">Membrane</keyword>
<reference evidence="3 4" key="1">
    <citation type="submission" date="2016-12" db="EMBL/GenBank/DDBJ databases">
        <title>The new phylogeny of genus Mycobacterium.</title>
        <authorList>
            <person name="Tortoli E."/>
            <person name="Trovato A."/>
            <person name="Cirillo D.M."/>
        </authorList>
    </citation>
    <scope>NUCLEOTIDE SEQUENCE [LARGE SCALE GENOMIC DNA]</scope>
    <source>
        <strain evidence="3 4">CCUG 66554</strain>
    </source>
</reference>
<accession>A0A1X0IQ55</accession>
<feature type="compositionally biased region" description="Low complexity" evidence="1">
    <location>
        <begin position="174"/>
        <end position="190"/>
    </location>
</feature>
<organism evidence="3 4">
    <name type="scientific">Mycobacteroides saopaulense</name>
    <dbReference type="NCBI Taxonomy" id="1578165"/>
    <lineage>
        <taxon>Bacteria</taxon>
        <taxon>Bacillati</taxon>
        <taxon>Actinomycetota</taxon>
        <taxon>Actinomycetes</taxon>
        <taxon>Mycobacteriales</taxon>
        <taxon>Mycobacteriaceae</taxon>
        <taxon>Mycobacteroides</taxon>
    </lineage>
</organism>
<sequence>MSYPSGNQGYYTAAYSDSFDTDEKRLLPRYMALAVLLLGAASYLLSFGPMPDGHPGAWGVRFAVLAALLSGFGLIPRQDSNHKVIAVLAVAGFLDALAALIGASSSGWALTVIVAINGLQSTVAIGALLQAHPAVEAEQGSQEAYSEYWAQMAQYYNQYPDQHSQPAETAEPLQRGAHGQAAGRAVQHAADQSASYADYVDNQNPRGATVDRYAPQAAQPGQAGLPSFARAPGQAPGQQYGTQGQPGPRPSATQ</sequence>
<evidence type="ECO:0000256" key="2">
    <source>
        <dbReference type="SAM" id="Phobius"/>
    </source>
</evidence>
<evidence type="ECO:0008006" key="5">
    <source>
        <dbReference type="Google" id="ProtNLM"/>
    </source>
</evidence>
<evidence type="ECO:0000256" key="1">
    <source>
        <dbReference type="SAM" id="MobiDB-lite"/>
    </source>
</evidence>
<protein>
    <recommendedName>
        <fullName evidence="5">34 kDa antigenic protein</fullName>
    </recommendedName>
</protein>
<proteinExistence type="predicted"/>
<dbReference type="InterPro" id="IPR035166">
    <property type="entry name" value="DUF5336"/>
</dbReference>
<feature type="transmembrane region" description="Helical" evidence="2">
    <location>
        <begin position="56"/>
        <end position="75"/>
    </location>
</feature>
<feature type="transmembrane region" description="Helical" evidence="2">
    <location>
        <begin position="84"/>
        <end position="102"/>
    </location>
</feature>
<dbReference type="Proteomes" id="UP000192434">
    <property type="component" value="Unassembled WGS sequence"/>
</dbReference>
<dbReference type="OrthoDB" id="4763530at2"/>
<gene>
    <name evidence="3" type="ORF">BST43_22435</name>
</gene>
<feature type="compositionally biased region" description="Low complexity" evidence="1">
    <location>
        <begin position="214"/>
        <end position="224"/>
    </location>
</feature>